<dbReference type="Proteomes" id="UP001208570">
    <property type="component" value="Unassembled WGS sequence"/>
</dbReference>
<comment type="caution">
    <text evidence="2">The sequence shown here is derived from an EMBL/GenBank/DDBJ whole genome shotgun (WGS) entry which is preliminary data.</text>
</comment>
<gene>
    <name evidence="2" type="ORF">LSH36_131g04064</name>
</gene>
<accession>A0AAD9JXI9</accession>
<dbReference type="EMBL" id="JAODUP010000131">
    <property type="protein sequence ID" value="KAK2160535.1"/>
    <property type="molecule type" value="Genomic_DNA"/>
</dbReference>
<feature type="region of interest" description="Disordered" evidence="1">
    <location>
        <begin position="12"/>
        <end position="149"/>
    </location>
</feature>
<dbReference type="AlphaFoldDB" id="A0AAD9JXI9"/>
<evidence type="ECO:0000256" key="1">
    <source>
        <dbReference type="SAM" id="MobiDB-lite"/>
    </source>
</evidence>
<keyword evidence="3" id="KW-1185">Reference proteome</keyword>
<name>A0AAD9JXI9_9ANNE</name>
<protein>
    <submittedName>
        <fullName evidence="2">Uncharacterized protein</fullName>
    </submittedName>
</protein>
<feature type="compositionally biased region" description="Polar residues" evidence="1">
    <location>
        <begin position="91"/>
        <end position="115"/>
    </location>
</feature>
<feature type="compositionally biased region" description="Polar residues" evidence="1">
    <location>
        <begin position="122"/>
        <end position="135"/>
    </location>
</feature>
<proteinExistence type="predicted"/>
<organism evidence="2 3">
    <name type="scientific">Paralvinella palmiformis</name>
    <dbReference type="NCBI Taxonomy" id="53620"/>
    <lineage>
        <taxon>Eukaryota</taxon>
        <taxon>Metazoa</taxon>
        <taxon>Spiralia</taxon>
        <taxon>Lophotrochozoa</taxon>
        <taxon>Annelida</taxon>
        <taxon>Polychaeta</taxon>
        <taxon>Sedentaria</taxon>
        <taxon>Canalipalpata</taxon>
        <taxon>Terebellida</taxon>
        <taxon>Terebelliformia</taxon>
        <taxon>Alvinellidae</taxon>
        <taxon>Paralvinella</taxon>
    </lineage>
</organism>
<reference evidence="2" key="1">
    <citation type="journal article" date="2023" name="Mol. Biol. Evol.">
        <title>Third-Generation Sequencing Reveals the Adaptive Role of the Epigenome in Three Deep-Sea Polychaetes.</title>
        <authorList>
            <person name="Perez M."/>
            <person name="Aroh O."/>
            <person name="Sun Y."/>
            <person name="Lan Y."/>
            <person name="Juniper S.K."/>
            <person name="Young C.R."/>
            <person name="Angers B."/>
            <person name="Qian P.Y."/>
        </authorList>
    </citation>
    <scope>NUCLEOTIDE SEQUENCE</scope>
    <source>
        <strain evidence="2">P08H-3</strain>
    </source>
</reference>
<evidence type="ECO:0000313" key="2">
    <source>
        <dbReference type="EMBL" id="KAK2160535.1"/>
    </source>
</evidence>
<sequence length="188" mass="19892">MNYGFIGVQIQMTQSGSSGKKDHGPEVNCVTSMTSPQEQALPLPPPPLPPPNNPPPPTDNNPGNCCQTISGGGAHPVLAHTASSPALMRNANPSQAEHQQMLQSHVYVQSSSQPSPLRHGSAYTTSSKGPPSQCQRGHHNPDCASRSEMSYKQVAPPTVYCNSAPSPANTQAVRVICIPCADMGKRNY</sequence>
<feature type="compositionally biased region" description="Pro residues" evidence="1">
    <location>
        <begin position="42"/>
        <end position="59"/>
    </location>
</feature>
<feature type="compositionally biased region" description="Polar residues" evidence="1">
    <location>
        <begin position="29"/>
        <end position="38"/>
    </location>
</feature>
<evidence type="ECO:0000313" key="3">
    <source>
        <dbReference type="Proteomes" id="UP001208570"/>
    </source>
</evidence>